<evidence type="ECO:0000313" key="1">
    <source>
        <dbReference type="EMBL" id="KAI5061052.1"/>
    </source>
</evidence>
<keyword evidence="2" id="KW-1185">Reference proteome</keyword>
<accession>A0A9D4U448</accession>
<dbReference type="AlphaFoldDB" id="A0A9D4U448"/>
<dbReference type="Proteomes" id="UP000886520">
    <property type="component" value="Chromosome 23"/>
</dbReference>
<evidence type="ECO:0000313" key="2">
    <source>
        <dbReference type="Proteomes" id="UP000886520"/>
    </source>
</evidence>
<dbReference type="EMBL" id="JABFUD020000023">
    <property type="protein sequence ID" value="KAI5061052.1"/>
    <property type="molecule type" value="Genomic_DNA"/>
</dbReference>
<organism evidence="1 2">
    <name type="scientific">Adiantum capillus-veneris</name>
    <name type="common">Maidenhair fern</name>
    <dbReference type="NCBI Taxonomy" id="13818"/>
    <lineage>
        <taxon>Eukaryota</taxon>
        <taxon>Viridiplantae</taxon>
        <taxon>Streptophyta</taxon>
        <taxon>Embryophyta</taxon>
        <taxon>Tracheophyta</taxon>
        <taxon>Polypodiopsida</taxon>
        <taxon>Polypodiidae</taxon>
        <taxon>Polypodiales</taxon>
        <taxon>Pteridineae</taxon>
        <taxon>Pteridaceae</taxon>
        <taxon>Vittarioideae</taxon>
        <taxon>Adiantum</taxon>
    </lineage>
</organism>
<reference evidence="1" key="1">
    <citation type="submission" date="2021-01" db="EMBL/GenBank/DDBJ databases">
        <title>Adiantum capillus-veneris genome.</title>
        <authorList>
            <person name="Fang Y."/>
            <person name="Liao Q."/>
        </authorList>
    </citation>
    <scope>NUCLEOTIDE SEQUENCE</scope>
    <source>
        <strain evidence="1">H3</strain>
        <tissue evidence="1">Leaf</tissue>
    </source>
</reference>
<comment type="caution">
    <text evidence="1">The sequence shown here is derived from an EMBL/GenBank/DDBJ whole genome shotgun (WGS) entry which is preliminary data.</text>
</comment>
<sequence>MQTASCTRQVRHLLAGKVGQRWLRKVLELHCMEGSQFARAATNSEVAIGQRGGEPCVPEVEGLPARKPGRDQVEEKGITGRGQEQQTRVGRSRRGLLATTKGSEGGELQVMKQSSKFYLWRCEKRETQAEVQPIRVRLHAKRKVPPTLQDLDAGIVVSVARIFRSGLYYGGFCSR</sequence>
<name>A0A9D4U448_ADICA</name>
<proteinExistence type="predicted"/>
<protein>
    <submittedName>
        <fullName evidence="1">Uncharacterized protein</fullName>
    </submittedName>
</protein>
<gene>
    <name evidence="1" type="ORF">GOP47_0023557</name>
</gene>